<protein>
    <submittedName>
        <fullName evidence="2">Lipase family protein</fullName>
    </submittedName>
</protein>
<dbReference type="GO" id="GO:0004806">
    <property type="term" value="F:triacylglycerol lipase activity"/>
    <property type="evidence" value="ECO:0007669"/>
    <property type="project" value="InterPro"/>
</dbReference>
<feature type="compositionally biased region" description="Low complexity" evidence="1">
    <location>
        <begin position="12"/>
        <end position="27"/>
    </location>
</feature>
<reference evidence="2" key="1">
    <citation type="submission" date="2023-05" db="EMBL/GenBank/DDBJ databases">
        <title>Metabolic capabilities are highly conserved among human nasal-associated Corynebacterium species in pangenomic analyses.</title>
        <authorList>
            <person name="Tran T.H."/>
            <person name="Roberts A.Q."/>
            <person name="Escapa I.F."/>
            <person name="Gao W."/>
            <person name="Conlan S."/>
            <person name="Kong H."/>
            <person name="Segre J.A."/>
            <person name="Kelly M.S."/>
            <person name="Lemon K.P."/>
        </authorList>
    </citation>
    <scope>NUCLEOTIDE SEQUENCE</scope>
    <source>
        <strain evidence="2">KPL2773</strain>
    </source>
</reference>
<evidence type="ECO:0000313" key="2">
    <source>
        <dbReference type="EMBL" id="MDK4307424.1"/>
    </source>
</evidence>
<dbReference type="Proteomes" id="UP001224412">
    <property type="component" value="Unassembled WGS sequence"/>
</dbReference>
<dbReference type="PANTHER" id="PTHR34853">
    <property type="match status" value="1"/>
</dbReference>
<feature type="region of interest" description="Disordered" evidence="1">
    <location>
        <begin position="61"/>
        <end position="109"/>
    </location>
</feature>
<feature type="compositionally biased region" description="Polar residues" evidence="1">
    <location>
        <begin position="1"/>
        <end position="11"/>
    </location>
</feature>
<dbReference type="Gene3D" id="1.10.260.130">
    <property type="match status" value="1"/>
</dbReference>
<comment type="caution">
    <text evidence="2">The sequence shown here is derived from an EMBL/GenBank/DDBJ whole genome shotgun (WGS) entry which is preliminary data.</text>
</comment>
<evidence type="ECO:0000313" key="3">
    <source>
        <dbReference type="Proteomes" id="UP001224412"/>
    </source>
</evidence>
<dbReference type="SUPFAM" id="SSF53474">
    <property type="entry name" value="alpha/beta-Hydrolases"/>
    <property type="match status" value="1"/>
</dbReference>
<dbReference type="RefSeq" id="WP_284599339.1">
    <property type="nucleotide sequence ID" value="NZ_JASNVH010000011.1"/>
</dbReference>
<dbReference type="EMBL" id="JASNVH010000011">
    <property type="protein sequence ID" value="MDK4307424.1"/>
    <property type="molecule type" value="Genomic_DNA"/>
</dbReference>
<gene>
    <name evidence="2" type="ORF">QPX42_07730</name>
</gene>
<dbReference type="AlphaFoldDB" id="A0AAP4F5Q5"/>
<feature type="compositionally biased region" description="Low complexity" evidence="1">
    <location>
        <begin position="76"/>
        <end position="109"/>
    </location>
</feature>
<proteinExistence type="predicted"/>
<dbReference type="InterPro" id="IPR005152">
    <property type="entry name" value="Lipase_secreted"/>
</dbReference>
<dbReference type="Pfam" id="PF03583">
    <property type="entry name" value="LIP"/>
    <property type="match status" value="1"/>
</dbReference>
<accession>A0AAP4F5Q5</accession>
<dbReference type="GO" id="GO:0016042">
    <property type="term" value="P:lipid catabolic process"/>
    <property type="evidence" value="ECO:0007669"/>
    <property type="project" value="InterPro"/>
</dbReference>
<dbReference type="Gene3D" id="3.40.50.1820">
    <property type="entry name" value="alpha/beta hydrolase"/>
    <property type="match status" value="1"/>
</dbReference>
<feature type="region of interest" description="Disordered" evidence="1">
    <location>
        <begin position="1"/>
        <end position="27"/>
    </location>
</feature>
<sequence length="497" mass="51337">MYFTSQFSKQKSSISDSPTTPTHTSFSSSIRKGLSLVAASFLATGLLASVGTSAAHANEATAPSPAVNIPAPSPPDAAADAAPSPPDAAADAAPSPPGAAASPPGAAPGALLEATAAPHLLNPGGEHLPGSAQRIRYASINSNGEPVEVTGYVIDPITPWQGNGPTPTIVMAPGTRGAGDLCAPSAAPDLISTLEIHTNADGLPYLSVNANYELPLQYLANLAGIRIISTDYMGMGTPDHHAYVNSVEEAHAVLDAARAGLQAAGAPADSPVGFAGYSQGGGAAAAAAEHKASYAPELNLVGTFAGAPPADLRHVLEAVDNSSIVAALGYTLNGFVDRHPALQRIIDEEFNEEGKRFLHDAEISCIGDATINWGFTDTRTLTKSGDSFSEVINRHPELSNLVEAQRLGTQPVSGPIMVSNSGDDDLIPFVQATTMARQYCAQGGQVQFLHTDVPPVLPELKAGINHALPLFTDMPQGLQYLIDRFHGIAPRNDCGTF</sequence>
<dbReference type="PANTHER" id="PTHR34853:SF1">
    <property type="entry name" value="LIPASE 5"/>
    <property type="match status" value="1"/>
</dbReference>
<evidence type="ECO:0000256" key="1">
    <source>
        <dbReference type="SAM" id="MobiDB-lite"/>
    </source>
</evidence>
<organism evidence="2 3">
    <name type="scientific">Corynebacterium pseudodiphtheriticum</name>
    <dbReference type="NCBI Taxonomy" id="37637"/>
    <lineage>
        <taxon>Bacteria</taxon>
        <taxon>Bacillati</taxon>
        <taxon>Actinomycetota</taxon>
        <taxon>Actinomycetes</taxon>
        <taxon>Mycobacteriales</taxon>
        <taxon>Corynebacteriaceae</taxon>
        <taxon>Corynebacterium</taxon>
    </lineage>
</organism>
<dbReference type="InterPro" id="IPR029058">
    <property type="entry name" value="AB_hydrolase_fold"/>
</dbReference>
<name>A0AAP4F5Q5_9CORY</name>